<feature type="region of interest" description="Disordered" evidence="1">
    <location>
        <begin position="102"/>
        <end position="121"/>
    </location>
</feature>
<comment type="caution">
    <text evidence="3">The sequence shown here is derived from an EMBL/GenBank/DDBJ whole genome shotgun (WGS) entry which is preliminary data.</text>
</comment>
<evidence type="ECO:0008006" key="5">
    <source>
        <dbReference type="Google" id="ProtNLM"/>
    </source>
</evidence>
<gene>
    <name evidence="3" type="ORF">IPJ27_15630</name>
</gene>
<feature type="signal peptide" evidence="2">
    <location>
        <begin position="1"/>
        <end position="23"/>
    </location>
</feature>
<name>A0A935UGV2_9PROT</name>
<dbReference type="EMBL" id="JADJMH010000016">
    <property type="protein sequence ID" value="MBK7676057.1"/>
    <property type="molecule type" value="Genomic_DNA"/>
</dbReference>
<reference evidence="3 4" key="1">
    <citation type="submission" date="2020-10" db="EMBL/GenBank/DDBJ databases">
        <title>Connecting structure to function with the recovery of over 1000 high-quality activated sludge metagenome-assembled genomes encoding full-length rRNA genes using long-read sequencing.</title>
        <authorList>
            <person name="Singleton C.M."/>
            <person name="Petriglieri F."/>
            <person name="Kristensen J.M."/>
            <person name="Kirkegaard R.H."/>
            <person name="Michaelsen T.Y."/>
            <person name="Andersen M.H."/>
            <person name="Karst S.M."/>
            <person name="Dueholm M.S."/>
            <person name="Nielsen P.H."/>
            <person name="Albertsen M."/>
        </authorList>
    </citation>
    <scope>NUCLEOTIDE SEQUENCE [LARGE SCALE GENOMIC DNA]</scope>
    <source>
        <strain evidence="3">EsbW_18-Q3-R4-48_BATAC.285</strain>
    </source>
</reference>
<feature type="chain" id="PRO_5037473395" description="DUF1311 domain-containing protein" evidence="2">
    <location>
        <begin position="24"/>
        <end position="121"/>
    </location>
</feature>
<evidence type="ECO:0000313" key="4">
    <source>
        <dbReference type="Proteomes" id="UP000697998"/>
    </source>
</evidence>
<keyword evidence="2" id="KW-0732">Signal</keyword>
<evidence type="ECO:0000313" key="3">
    <source>
        <dbReference type="EMBL" id="MBK7676057.1"/>
    </source>
</evidence>
<accession>A0A935UGV2</accession>
<sequence>MNNKVFCTLVALVLSATLQPAFAQSRQTLKQLDELDRKCEAARDAVLPGIREQLIAECILPPPTRRVRARTLEECERYWNDYGVMQRQRAALDLPECQEAFQARQQHRSRRPPEIPARSRD</sequence>
<protein>
    <recommendedName>
        <fullName evidence="5">DUF1311 domain-containing protein</fullName>
    </recommendedName>
</protein>
<dbReference type="Proteomes" id="UP000697998">
    <property type="component" value="Unassembled WGS sequence"/>
</dbReference>
<proteinExistence type="predicted"/>
<organism evidence="3 4">
    <name type="scientific">Candidatus Accumulibacter proximus</name>
    <dbReference type="NCBI Taxonomy" id="2954385"/>
    <lineage>
        <taxon>Bacteria</taxon>
        <taxon>Pseudomonadati</taxon>
        <taxon>Pseudomonadota</taxon>
        <taxon>Betaproteobacteria</taxon>
        <taxon>Candidatus Accumulibacter</taxon>
    </lineage>
</organism>
<dbReference type="AlphaFoldDB" id="A0A935UGV2"/>
<evidence type="ECO:0000256" key="2">
    <source>
        <dbReference type="SAM" id="SignalP"/>
    </source>
</evidence>
<feature type="compositionally biased region" description="Basic and acidic residues" evidence="1">
    <location>
        <begin position="111"/>
        <end position="121"/>
    </location>
</feature>
<evidence type="ECO:0000256" key="1">
    <source>
        <dbReference type="SAM" id="MobiDB-lite"/>
    </source>
</evidence>